<gene>
    <name evidence="3" type="ORF">F4Y08_09060</name>
</gene>
<accession>A0A6B1DU04</accession>
<protein>
    <submittedName>
        <fullName evidence="3">Extracellular solute-binding protein</fullName>
    </submittedName>
</protein>
<dbReference type="InterPro" id="IPR006059">
    <property type="entry name" value="SBP"/>
</dbReference>
<dbReference type="EMBL" id="VXPY01000062">
    <property type="protein sequence ID" value="MYD90466.1"/>
    <property type="molecule type" value="Genomic_DNA"/>
</dbReference>
<comment type="caution">
    <text evidence="3">The sequence shown here is derived from an EMBL/GenBank/DDBJ whole genome shotgun (WGS) entry which is preliminary data.</text>
</comment>
<name>A0A6B1DU04_9CHLR</name>
<keyword evidence="2" id="KW-0813">Transport</keyword>
<evidence type="ECO:0000313" key="3">
    <source>
        <dbReference type="EMBL" id="MYD90466.1"/>
    </source>
</evidence>
<dbReference type="Pfam" id="PF13416">
    <property type="entry name" value="SBP_bac_8"/>
    <property type="match status" value="1"/>
</dbReference>
<dbReference type="Gene3D" id="3.40.190.10">
    <property type="entry name" value="Periplasmic binding protein-like II"/>
    <property type="match status" value="2"/>
</dbReference>
<organism evidence="3">
    <name type="scientific">Caldilineaceae bacterium SB0662_bin_9</name>
    <dbReference type="NCBI Taxonomy" id="2605258"/>
    <lineage>
        <taxon>Bacteria</taxon>
        <taxon>Bacillati</taxon>
        <taxon>Chloroflexota</taxon>
        <taxon>Caldilineae</taxon>
        <taxon>Caldilineales</taxon>
        <taxon>Caldilineaceae</taxon>
    </lineage>
</organism>
<dbReference type="SUPFAM" id="SSF53850">
    <property type="entry name" value="Periplasmic binding protein-like II"/>
    <property type="match status" value="1"/>
</dbReference>
<sequence length="478" mass="52762">MARSSTAVTAWGTLARILLFHTRGRIIMRHWLTRTRFCGVLLCLLALVLAGCAPVPATQVESGEAAMEPVEITVWLSQTAQSDCIVAESVDTFNAKQDEVVVNVERKATTDSLRPALAAGAGPDVVQLGGPVFAAELALAGQLLPMNAYADEFGWAELFHDWAFNIGVVEGELFSLPQELETLVLFYNKTVFEEKGWQPPSNLEEMISLAGVIQQDGLIPFAGQSSQCNVCNEWYVGEFMNQVAGPELVYQALIGEVPFDHPDFVRAIEIHNDMMQKGYYMGSLERFQAANFEEFTTAFATGEAVMNMEGTWFYGREGDYFGEGTTHGNDWDWVPNPSLDGTPIFSIGLGGTQSISKSSANPREAAMYLSHYFSPEVQGRLVSVCNYGTAPVRGVAEFMEGVDLRMQAIYSAMNDAFEAGGYGYTLWTFFPPKTDLYLYEELEKVWSGQMTAQEYLTRANEIFQEELAAGEVPPTPSR</sequence>
<evidence type="ECO:0000256" key="2">
    <source>
        <dbReference type="ARBA" id="ARBA00022448"/>
    </source>
</evidence>
<reference evidence="3" key="1">
    <citation type="submission" date="2019-09" db="EMBL/GenBank/DDBJ databases">
        <title>Characterisation of the sponge microbiome using genome-centric metagenomics.</title>
        <authorList>
            <person name="Engelberts J.P."/>
            <person name="Robbins S.J."/>
            <person name="De Goeij J.M."/>
            <person name="Aranda M."/>
            <person name="Bell S.C."/>
            <person name="Webster N.S."/>
        </authorList>
    </citation>
    <scope>NUCLEOTIDE SEQUENCE</scope>
    <source>
        <strain evidence="3">SB0662_bin_9</strain>
    </source>
</reference>
<dbReference type="InterPro" id="IPR050490">
    <property type="entry name" value="Bact_solute-bd_prot1"/>
</dbReference>
<evidence type="ECO:0000256" key="1">
    <source>
        <dbReference type="ARBA" id="ARBA00008520"/>
    </source>
</evidence>
<comment type="similarity">
    <text evidence="1">Belongs to the bacterial solute-binding protein 1 family.</text>
</comment>
<proteinExistence type="inferred from homology"/>
<dbReference type="PANTHER" id="PTHR43649:SF29">
    <property type="entry name" value="OSMOPROTECTIVE COMPOUNDS-BINDING PROTEIN GGTB"/>
    <property type="match status" value="1"/>
</dbReference>
<dbReference type="AlphaFoldDB" id="A0A6B1DU04"/>
<dbReference type="PANTHER" id="PTHR43649">
    <property type="entry name" value="ARABINOSE-BINDING PROTEIN-RELATED"/>
    <property type="match status" value="1"/>
</dbReference>